<dbReference type="SUPFAM" id="SSF53300">
    <property type="entry name" value="vWA-like"/>
    <property type="match status" value="1"/>
</dbReference>
<dbReference type="InterPro" id="IPR013649">
    <property type="entry name" value="Integrin_alpha_Ig-like_1"/>
</dbReference>
<dbReference type="Gene3D" id="3.40.50.410">
    <property type="entry name" value="von Willebrand factor, type A domain"/>
    <property type="match status" value="1"/>
</dbReference>
<evidence type="ECO:0000256" key="14">
    <source>
        <dbReference type="ARBA" id="ARBA00023180"/>
    </source>
</evidence>
<evidence type="ECO:0000256" key="13">
    <source>
        <dbReference type="ARBA" id="ARBA00023170"/>
    </source>
</evidence>
<dbReference type="PANTHER" id="PTHR23220:SF84">
    <property type="entry name" value="INTEGRIN ALPHA-L"/>
    <property type="match status" value="1"/>
</dbReference>
<name>A0A668SU67_OREAU</name>
<dbReference type="Pfam" id="PF01839">
    <property type="entry name" value="FG-GAP"/>
    <property type="match status" value="2"/>
</dbReference>
<dbReference type="PROSITE" id="PS51470">
    <property type="entry name" value="FG_GAP"/>
    <property type="match status" value="4"/>
</dbReference>
<dbReference type="GO" id="GO:0007229">
    <property type="term" value="P:integrin-mediated signaling pathway"/>
    <property type="evidence" value="ECO:0007669"/>
    <property type="project" value="UniProtKB-KW"/>
</dbReference>
<dbReference type="GO" id="GO:0098609">
    <property type="term" value="P:cell-cell adhesion"/>
    <property type="evidence" value="ECO:0007669"/>
    <property type="project" value="TreeGrafter"/>
</dbReference>
<evidence type="ECO:0000313" key="20">
    <source>
        <dbReference type="Proteomes" id="UP000472276"/>
    </source>
</evidence>
<dbReference type="InterPro" id="IPR013519">
    <property type="entry name" value="Int_alpha_beta-p"/>
</dbReference>
<dbReference type="PANTHER" id="PTHR23220">
    <property type="entry name" value="INTEGRIN ALPHA"/>
    <property type="match status" value="1"/>
</dbReference>
<evidence type="ECO:0000256" key="1">
    <source>
        <dbReference type="ARBA" id="ARBA00004479"/>
    </source>
</evidence>
<evidence type="ECO:0000256" key="8">
    <source>
        <dbReference type="ARBA" id="ARBA00022889"/>
    </source>
</evidence>
<dbReference type="PROSITE" id="PS50234">
    <property type="entry name" value="VWFA"/>
    <property type="match status" value="1"/>
</dbReference>
<keyword evidence="14" id="KW-0325">Glycoprotein</keyword>
<feature type="transmembrane region" description="Helical" evidence="16">
    <location>
        <begin position="1095"/>
        <end position="1117"/>
    </location>
</feature>
<dbReference type="SMART" id="SM00327">
    <property type="entry name" value="VWA"/>
    <property type="match status" value="1"/>
</dbReference>
<evidence type="ECO:0000256" key="6">
    <source>
        <dbReference type="ARBA" id="ARBA00022737"/>
    </source>
</evidence>
<feature type="compositionally biased region" description="Basic and acidic residues" evidence="17">
    <location>
        <begin position="1184"/>
        <end position="1210"/>
    </location>
</feature>
<reference evidence="19" key="2">
    <citation type="submission" date="2025-09" db="UniProtKB">
        <authorList>
            <consortium name="Ensembl"/>
        </authorList>
    </citation>
    <scope>IDENTIFICATION</scope>
</reference>
<dbReference type="AlphaFoldDB" id="A0A668SU67"/>
<keyword evidence="5 16" id="KW-0732">Signal</keyword>
<evidence type="ECO:0000256" key="7">
    <source>
        <dbReference type="ARBA" id="ARBA00022837"/>
    </source>
</evidence>
<dbReference type="GO" id="GO:0046872">
    <property type="term" value="F:metal ion binding"/>
    <property type="evidence" value="ECO:0007669"/>
    <property type="project" value="UniProtKB-KW"/>
</dbReference>
<feature type="repeat" description="FG-GAP" evidence="15">
    <location>
        <begin position="506"/>
        <end position="562"/>
    </location>
</feature>
<evidence type="ECO:0000256" key="2">
    <source>
        <dbReference type="ARBA" id="ARBA00008054"/>
    </source>
</evidence>
<dbReference type="RefSeq" id="XP_031610065.2">
    <property type="nucleotide sequence ID" value="XM_031754205.2"/>
</dbReference>
<dbReference type="InterPro" id="IPR032695">
    <property type="entry name" value="Integrin_dom_sf"/>
</dbReference>
<evidence type="ECO:0000256" key="16">
    <source>
        <dbReference type="RuleBase" id="RU003762"/>
    </source>
</evidence>
<feature type="compositionally biased region" description="Polar residues" evidence="17">
    <location>
        <begin position="1225"/>
        <end position="1239"/>
    </location>
</feature>
<dbReference type="GeneID" id="116331498"/>
<evidence type="ECO:0000256" key="15">
    <source>
        <dbReference type="PROSITE-ProRule" id="PRU00803"/>
    </source>
</evidence>
<comment type="subcellular location">
    <subcellularLocation>
        <location evidence="1 16">Membrane</location>
        <topology evidence="1 16">Single-pass type I membrane protein</topology>
    </subcellularLocation>
</comment>
<dbReference type="Pfam" id="PF00092">
    <property type="entry name" value="VWA"/>
    <property type="match status" value="1"/>
</dbReference>
<dbReference type="InterPro" id="IPR013517">
    <property type="entry name" value="FG-GAP"/>
</dbReference>
<dbReference type="InterPro" id="IPR036465">
    <property type="entry name" value="vWFA_dom_sf"/>
</dbReference>
<feature type="repeat" description="FG-GAP" evidence="15">
    <location>
        <begin position="567"/>
        <end position="627"/>
    </location>
</feature>
<feature type="region of interest" description="Disordered" evidence="17">
    <location>
        <begin position="1138"/>
        <end position="1239"/>
    </location>
</feature>
<dbReference type="Gene3D" id="2.60.40.1530">
    <property type="entry name" value="ntegrin, alpha v. Chain A, domain 4"/>
    <property type="match status" value="1"/>
</dbReference>
<evidence type="ECO:0000256" key="5">
    <source>
        <dbReference type="ARBA" id="ARBA00022729"/>
    </source>
</evidence>
<dbReference type="GO" id="GO:0005178">
    <property type="term" value="F:integrin binding"/>
    <property type="evidence" value="ECO:0007669"/>
    <property type="project" value="TreeGrafter"/>
</dbReference>
<evidence type="ECO:0000259" key="18">
    <source>
        <dbReference type="PROSITE" id="PS50234"/>
    </source>
</evidence>
<accession>A0A668SU67</accession>
<keyword evidence="7" id="KW-0106">Calcium</keyword>
<keyword evidence="11 16" id="KW-0472">Membrane</keyword>
<keyword evidence="13 16" id="KW-0675">Receptor</keyword>
<dbReference type="Pfam" id="PF08441">
    <property type="entry name" value="Integrin_A_Ig_1"/>
    <property type="match status" value="1"/>
</dbReference>
<dbReference type="Gene3D" id="2.60.40.1460">
    <property type="entry name" value="Integrin domains. Chain A, domain 2"/>
    <property type="match status" value="1"/>
</dbReference>
<dbReference type="KEGG" id="oau:116331498"/>
<keyword evidence="8 16" id="KW-0130">Cell adhesion</keyword>
<comment type="similarity">
    <text evidence="2 16">Belongs to the integrin alpha chain family.</text>
</comment>
<keyword evidence="3 16" id="KW-0812">Transmembrane</keyword>
<sequence>MHWRQHVYFLTFVVIVASTIPACLAFNIKMTEPEKHEGEPGDFYGYKVLQYKSGDGNKRIVVTAPLRLNGSGGIYQPDQNKWFNPSVAEDLQSNTTVVKHLGLSIAADSSGSRFTVCSPGLVHECNENSYLNSICYDLSDHLQKISSFKPAYQKCTKKTVDLVFLFDGSASMTEAEFNKNKDFIVEIMNSLKNTSIKFAAVQFSSTVHKVFDFNDYEAKRAIDILMKEKHLKSLTNTHRALEFIFDQIFDNKTAGASPDATKVLILITDGDPSDTDRKGIIKKYDEKNIIRLVIGIKDAKLDKFRAIASEPKNKNAFKIENYDGLTGVLENFQKRIFVVEGSKVARAGNLTDEMSQSGFSAVFNKDTLILGSVGTNSWRGSLQERRDKMETQIEDQEMEMDSYMGYSVSVGQRAGVSLYFTGAPRFQHTGQVVLFKQNSNNWTTEQRITGDQIGSYFGAELCSVDIDSDGDTDFLLVGAPTFYQPQEKKEGQIYIYSLTDELQLKSELIVTGPSMGRFGATISSLADLNGDGLRDVAVGAPLEDDNRGAVYIYLGDRHRGIRSTFSQRITGDKITPGIRFFGQAIDGGVGIKEDGLPDIVIGSQGAAVVLSSKPVFNVMAHLSFHPKEISTEKLDCVGADENLLMVTLTACFEMVEATKSKQGSVSSGLNITYMLAVDPMRQKHRGFFSQTDTKTRSLTSTYKLKDKMTCLNFSIYMPKCVTDTLSPISIKLNFSQADSETANITLNMDSKKQSAVEVPFEKQCRKNDTCIAELDVNFEFKTPILLVTENNYFNVTIHLKNGGDDSYNTSLIMFYPSGLSFSRMTLIKSSRSTTHDCRDQEEHNKTVCSVSQPVYRSRSSATFQSSFHVMHNYEWNDRMSMILEAKSDNQDRNRTSSLTKSIPVQFEIKMILTVNKDSTTYLNFTSDETETKEMTITYRIDNTGFKEFPANITLEFPTVLEHSFEMKSYQVFVKENKTQCTATTNHKFKNCLPRNKCVAIVCNTFNLKNYASAEFTLSGKVHFKDAAQQAANVAFLKKYTGDSRKINFVSSVHVGYDKARYVLKDQENKDNLPQFQFPTRKTEVRVDFFILPNKMLIILTGAGLGLFLLIIITIILFKLGCFKRKKFGEDDLEDDSTVIPFPASTVGTDKKSDKSSNDNQTQEKSPLLSSAPTNEQIKQSGTDNKSDQPSEENKVHDDSAAETEEKKDEVTITVESEYTTYCPLSDSSASFTDWSQEEN</sequence>
<evidence type="ECO:0000256" key="10">
    <source>
        <dbReference type="ARBA" id="ARBA00023037"/>
    </source>
</evidence>
<dbReference type="InterPro" id="IPR002035">
    <property type="entry name" value="VWF_A"/>
</dbReference>
<dbReference type="Ensembl" id="ENSOABT00000018844.2">
    <property type="protein sequence ID" value="ENSOABP00000018283.2"/>
    <property type="gene ID" value="ENSOABG00000008913.2"/>
</dbReference>
<dbReference type="GO" id="GO:0007160">
    <property type="term" value="P:cell-matrix adhesion"/>
    <property type="evidence" value="ECO:0007669"/>
    <property type="project" value="TreeGrafter"/>
</dbReference>
<evidence type="ECO:0000256" key="11">
    <source>
        <dbReference type="ARBA" id="ARBA00023136"/>
    </source>
</evidence>
<organism evidence="19 20">
    <name type="scientific">Oreochromis aureus</name>
    <name type="common">Israeli tilapia</name>
    <name type="synonym">Chromis aureus</name>
    <dbReference type="NCBI Taxonomy" id="47969"/>
    <lineage>
        <taxon>Eukaryota</taxon>
        <taxon>Metazoa</taxon>
        <taxon>Chordata</taxon>
        <taxon>Craniata</taxon>
        <taxon>Vertebrata</taxon>
        <taxon>Euteleostomi</taxon>
        <taxon>Actinopterygii</taxon>
        <taxon>Neopterygii</taxon>
        <taxon>Teleostei</taxon>
        <taxon>Neoteleostei</taxon>
        <taxon>Acanthomorphata</taxon>
        <taxon>Ovalentaria</taxon>
        <taxon>Cichlomorphae</taxon>
        <taxon>Cichliformes</taxon>
        <taxon>Cichlidae</taxon>
        <taxon>African cichlids</taxon>
        <taxon>Pseudocrenilabrinae</taxon>
        <taxon>Oreochromini</taxon>
        <taxon>Oreochromis</taxon>
    </lineage>
</organism>
<dbReference type="InterPro" id="IPR028994">
    <property type="entry name" value="Integrin_alpha_N"/>
</dbReference>
<dbReference type="Gene3D" id="1.20.5.930">
    <property type="entry name" value="Bicelle-embedded integrin alpha(iib) transmembrane segment"/>
    <property type="match status" value="1"/>
</dbReference>
<evidence type="ECO:0000313" key="19">
    <source>
        <dbReference type="Ensembl" id="ENSOABP00000018283.2"/>
    </source>
</evidence>
<feature type="compositionally biased region" description="Polar residues" evidence="17">
    <location>
        <begin position="1157"/>
        <end position="1183"/>
    </location>
</feature>
<dbReference type="InterPro" id="IPR048633">
    <property type="entry name" value="ITGAX-like_Ig_3"/>
</dbReference>
<keyword evidence="4" id="KW-0479">Metal-binding</keyword>
<evidence type="ECO:0000256" key="4">
    <source>
        <dbReference type="ARBA" id="ARBA00022723"/>
    </source>
</evidence>
<feature type="chain" id="PRO_5044048139" description="VWFA domain-containing protein" evidence="16">
    <location>
        <begin position="26"/>
        <end position="1239"/>
    </location>
</feature>
<dbReference type="GO" id="GO:0008305">
    <property type="term" value="C:integrin complex"/>
    <property type="evidence" value="ECO:0007669"/>
    <property type="project" value="InterPro"/>
</dbReference>
<dbReference type="Pfam" id="PF20805">
    <property type="entry name" value="Integrin_A_Ig_2"/>
    <property type="match status" value="1"/>
</dbReference>
<feature type="repeat" description="FG-GAP" evidence="15">
    <location>
        <begin position="390"/>
        <end position="442"/>
    </location>
</feature>
<dbReference type="Gene3D" id="2.130.10.130">
    <property type="entry name" value="Integrin alpha, N-terminal"/>
    <property type="match status" value="1"/>
</dbReference>
<dbReference type="Pfam" id="PF21520">
    <property type="entry name" value="ITGAX-like_Ig_3"/>
    <property type="match status" value="1"/>
</dbReference>
<feature type="signal peptide" evidence="16">
    <location>
        <begin position="1"/>
        <end position="25"/>
    </location>
</feature>
<dbReference type="InterPro" id="IPR000413">
    <property type="entry name" value="Integrin_alpha"/>
</dbReference>
<proteinExistence type="inferred from homology"/>
<evidence type="ECO:0000256" key="17">
    <source>
        <dbReference type="SAM" id="MobiDB-lite"/>
    </source>
</evidence>
<dbReference type="OMA" id="MSMIIEA"/>
<keyword evidence="9 16" id="KW-1133">Transmembrane helix</keyword>
<keyword evidence="20" id="KW-1185">Reference proteome</keyword>
<feature type="domain" description="VWFA" evidence="18">
    <location>
        <begin position="161"/>
        <end position="336"/>
    </location>
</feature>
<dbReference type="SMART" id="SM00191">
    <property type="entry name" value="Int_alpha"/>
    <property type="match status" value="5"/>
</dbReference>
<dbReference type="Gene3D" id="2.60.40.1510">
    <property type="entry name" value="ntegrin, alpha v. Chain A, domain 3"/>
    <property type="match status" value="1"/>
</dbReference>
<dbReference type="InterPro" id="IPR048285">
    <property type="entry name" value="Integrin_alpha_Ig-like_2"/>
</dbReference>
<dbReference type="SUPFAM" id="SSF69179">
    <property type="entry name" value="Integrin domains"/>
    <property type="match status" value="2"/>
</dbReference>
<evidence type="ECO:0000256" key="3">
    <source>
        <dbReference type="ARBA" id="ARBA00022692"/>
    </source>
</evidence>
<dbReference type="PRINTS" id="PR00453">
    <property type="entry name" value="VWFADOMAIN"/>
</dbReference>
<gene>
    <name evidence="19" type="primary">LOC116331498</name>
</gene>
<dbReference type="GO" id="GO:0009897">
    <property type="term" value="C:external side of plasma membrane"/>
    <property type="evidence" value="ECO:0007669"/>
    <property type="project" value="TreeGrafter"/>
</dbReference>
<protein>
    <recommendedName>
        <fullName evidence="18">VWFA domain-containing protein</fullName>
    </recommendedName>
</protein>
<keyword evidence="10 16" id="KW-0401">Integrin</keyword>
<keyword evidence="12" id="KW-1015">Disulfide bond</keyword>
<evidence type="ECO:0000256" key="12">
    <source>
        <dbReference type="ARBA" id="ARBA00023157"/>
    </source>
</evidence>
<keyword evidence="6" id="KW-0677">Repeat</keyword>
<evidence type="ECO:0000256" key="9">
    <source>
        <dbReference type="ARBA" id="ARBA00022989"/>
    </source>
</evidence>
<feature type="repeat" description="FG-GAP" evidence="15">
    <location>
        <begin position="443"/>
        <end position="505"/>
    </location>
</feature>
<dbReference type="Proteomes" id="UP000472276">
    <property type="component" value="Unassembled WGS sequence"/>
</dbReference>
<dbReference type="PRINTS" id="PR01185">
    <property type="entry name" value="INTEGRINA"/>
</dbReference>
<reference evidence="19" key="1">
    <citation type="submission" date="2025-08" db="UniProtKB">
        <authorList>
            <consortium name="Ensembl"/>
        </authorList>
    </citation>
    <scope>IDENTIFICATION</scope>
</reference>
<dbReference type="SUPFAM" id="SSF69318">
    <property type="entry name" value="Integrin alpha N-terminal domain"/>
    <property type="match status" value="1"/>
</dbReference>
<dbReference type="GO" id="GO:0033627">
    <property type="term" value="P:cell adhesion mediated by integrin"/>
    <property type="evidence" value="ECO:0007669"/>
    <property type="project" value="TreeGrafter"/>
</dbReference>